<dbReference type="Proteomes" id="UP001497444">
    <property type="component" value="Unassembled WGS sequence"/>
</dbReference>
<evidence type="ECO:0000256" key="2">
    <source>
        <dbReference type="SAM" id="Phobius"/>
    </source>
</evidence>
<accession>A0ABP0VAU6</accession>
<proteinExistence type="predicted"/>
<evidence type="ECO:0000313" key="4">
    <source>
        <dbReference type="Proteomes" id="UP001497444"/>
    </source>
</evidence>
<feature type="transmembrane region" description="Helical" evidence="2">
    <location>
        <begin position="12"/>
        <end position="30"/>
    </location>
</feature>
<name>A0ABP0VAU6_9BRYO</name>
<keyword evidence="2" id="KW-1133">Transmembrane helix</keyword>
<sequence length="141" mass="15498">MRNSSPYGSASRSYIGFVCMLVLSISILAFTMPNKAKAMMANDKATAVQNINEEDGYSLPIVTLAIVNHTTVDLTANDDPGWMNTEPDTIGENPPNTWPTDDEHLMTINNTKDTGRTDIRNSRGRNSTPKLTAHLATRKTE</sequence>
<dbReference type="EMBL" id="CAXAQS010000347">
    <property type="protein sequence ID" value="CAK9251237.1"/>
    <property type="molecule type" value="Genomic_DNA"/>
</dbReference>
<comment type="caution">
    <text evidence="3">The sequence shown here is derived from an EMBL/GenBank/DDBJ whole genome shotgun (WGS) entry which is preliminary data.</text>
</comment>
<gene>
    <name evidence="3" type="ORF">CSSPJE1EN1_LOCUS26615</name>
</gene>
<keyword evidence="2" id="KW-0812">Transmembrane</keyword>
<reference evidence="3" key="1">
    <citation type="submission" date="2024-02" db="EMBL/GenBank/DDBJ databases">
        <authorList>
            <consortium name="ELIXIR-Norway"/>
            <consortium name="Elixir Norway"/>
        </authorList>
    </citation>
    <scope>NUCLEOTIDE SEQUENCE</scope>
</reference>
<organism evidence="3 4">
    <name type="scientific">Sphagnum jensenii</name>
    <dbReference type="NCBI Taxonomy" id="128206"/>
    <lineage>
        <taxon>Eukaryota</taxon>
        <taxon>Viridiplantae</taxon>
        <taxon>Streptophyta</taxon>
        <taxon>Embryophyta</taxon>
        <taxon>Bryophyta</taxon>
        <taxon>Sphagnophytina</taxon>
        <taxon>Sphagnopsida</taxon>
        <taxon>Sphagnales</taxon>
        <taxon>Sphagnaceae</taxon>
        <taxon>Sphagnum</taxon>
    </lineage>
</organism>
<protein>
    <submittedName>
        <fullName evidence="3">Uncharacterized protein</fullName>
    </submittedName>
</protein>
<evidence type="ECO:0000256" key="1">
    <source>
        <dbReference type="SAM" id="MobiDB-lite"/>
    </source>
</evidence>
<keyword evidence="4" id="KW-1185">Reference proteome</keyword>
<evidence type="ECO:0000313" key="3">
    <source>
        <dbReference type="EMBL" id="CAK9251237.1"/>
    </source>
</evidence>
<keyword evidence="2" id="KW-0472">Membrane</keyword>
<feature type="region of interest" description="Disordered" evidence="1">
    <location>
        <begin position="77"/>
        <end position="141"/>
    </location>
</feature>